<protein>
    <submittedName>
        <fullName evidence="1">Recombinase</fullName>
    </submittedName>
</protein>
<sequence length="55" mass="6392">MLHVNPKMLARLSELEADLLQRRTQAEAAGWIGEIEGIDLTLTFLRAKRDEMQRR</sequence>
<gene>
    <name evidence="1" type="ORF">RM550_15890</name>
</gene>
<dbReference type="Proteomes" id="UP001180551">
    <property type="component" value="Unassembled WGS sequence"/>
</dbReference>
<dbReference type="RefSeq" id="WP_311624351.1">
    <property type="nucleotide sequence ID" value="NZ_JAVRFE010000018.1"/>
</dbReference>
<name>A0ABU2T893_9ACTN</name>
<evidence type="ECO:0000313" key="1">
    <source>
        <dbReference type="EMBL" id="MDT0457204.1"/>
    </source>
</evidence>
<reference evidence="1" key="1">
    <citation type="submission" date="2024-05" db="EMBL/GenBank/DDBJ databases">
        <title>30 novel species of actinomycetes from the DSMZ collection.</title>
        <authorList>
            <person name="Nouioui I."/>
        </authorList>
    </citation>
    <scope>NUCLEOTIDE SEQUENCE</scope>
    <source>
        <strain evidence="1">DSM 41527</strain>
    </source>
</reference>
<comment type="caution">
    <text evidence="1">The sequence shown here is derived from an EMBL/GenBank/DDBJ whole genome shotgun (WGS) entry which is preliminary data.</text>
</comment>
<accession>A0ABU2T893</accession>
<keyword evidence="2" id="KW-1185">Reference proteome</keyword>
<dbReference type="EMBL" id="JAVRFE010000018">
    <property type="protein sequence ID" value="MDT0457204.1"/>
    <property type="molecule type" value="Genomic_DNA"/>
</dbReference>
<organism evidence="1 2">
    <name type="scientific">Streptomyces mooreae</name>
    <dbReference type="NCBI Taxonomy" id="3075523"/>
    <lineage>
        <taxon>Bacteria</taxon>
        <taxon>Bacillati</taxon>
        <taxon>Actinomycetota</taxon>
        <taxon>Actinomycetes</taxon>
        <taxon>Kitasatosporales</taxon>
        <taxon>Streptomycetaceae</taxon>
        <taxon>Streptomyces</taxon>
    </lineage>
</organism>
<evidence type="ECO:0000313" key="2">
    <source>
        <dbReference type="Proteomes" id="UP001180551"/>
    </source>
</evidence>
<proteinExistence type="predicted"/>